<comment type="caution">
    <text evidence="3">The sequence shown here is derived from an EMBL/GenBank/DDBJ whole genome shotgun (WGS) entry which is preliminary data.</text>
</comment>
<dbReference type="Pfam" id="PF21237">
    <property type="entry name" value="Pus10_N_euk"/>
    <property type="match status" value="2"/>
</dbReference>
<evidence type="ECO:0000313" key="3">
    <source>
        <dbReference type="EMBL" id="KAG9328065.1"/>
    </source>
</evidence>
<dbReference type="Proteomes" id="UP000824540">
    <property type="component" value="Unassembled WGS sequence"/>
</dbReference>
<sequence>MLPLKVKDRPIVRTLLAAGCCARCILRFCCIGLQSAAEESDKSNDATDKEPTEDPPCKKMRLETEQSHTEGGDKAETSPAQAQTDPDSADSEVCVVCLGVLQHFCDKAFAKKVSEAVATERYQFDSLVLSVSLPAQLSVREVSVRGWGYRCSASRPRRVQPPSELHDARALNLSRDVRAGAGRADRATELDGDFLSVSAHLPPSTSTHNPLQEKAMCLGKDDVIQVKEAFKWIMNGLVSQELSVPVLGKARPSFLISGLGMGGPFSGNGRRSLFEVSVGFTHPETDGDCHF</sequence>
<protein>
    <recommendedName>
        <fullName evidence="2">Pus10 N-terminal eukaryotes domain-containing protein</fullName>
    </recommendedName>
</protein>
<dbReference type="PANTHER" id="PTHR21568">
    <property type="entry name" value="TRNA PSEUDOURIDINE SYNTHASE PUS10"/>
    <property type="match status" value="1"/>
</dbReference>
<proteinExistence type="predicted"/>
<dbReference type="GO" id="GO:0009982">
    <property type="term" value="F:pseudouridine synthase activity"/>
    <property type="evidence" value="ECO:0007669"/>
    <property type="project" value="TreeGrafter"/>
</dbReference>
<dbReference type="OrthoDB" id="271937at2759"/>
<feature type="domain" description="Pus10 N-terminal eukaryotes" evidence="2">
    <location>
        <begin position="210"/>
        <end position="250"/>
    </location>
</feature>
<feature type="non-terminal residue" evidence="3">
    <location>
        <position position="291"/>
    </location>
</feature>
<dbReference type="Gene3D" id="1.10.10.2050">
    <property type="match status" value="1"/>
</dbReference>
<dbReference type="InterPro" id="IPR039894">
    <property type="entry name" value="Pus10-like"/>
</dbReference>
<organism evidence="3 4">
    <name type="scientific">Albula glossodonta</name>
    <name type="common">roundjaw bonefish</name>
    <dbReference type="NCBI Taxonomy" id="121402"/>
    <lineage>
        <taxon>Eukaryota</taxon>
        <taxon>Metazoa</taxon>
        <taxon>Chordata</taxon>
        <taxon>Craniata</taxon>
        <taxon>Vertebrata</taxon>
        <taxon>Euteleostomi</taxon>
        <taxon>Actinopterygii</taxon>
        <taxon>Neopterygii</taxon>
        <taxon>Teleostei</taxon>
        <taxon>Albuliformes</taxon>
        <taxon>Albulidae</taxon>
        <taxon>Albula</taxon>
    </lineage>
</organism>
<feature type="region of interest" description="Disordered" evidence="1">
    <location>
        <begin position="39"/>
        <end position="87"/>
    </location>
</feature>
<feature type="domain" description="Pus10 N-terminal eukaryotes" evidence="2">
    <location>
        <begin position="94"/>
        <end position="144"/>
    </location>
</feature>
<reference evidence="3" key="1">
    <citation type="thesis" date="2021" institute="BYU ScholarsArchive" country="Provo, UT, USA">
        <title>Applications of and Algorithms for Genome Assembly and Genomic Analyses with an Emphasis on Marine Teleosts.</title>
        <authorList>
            <person name="Pickett B.D."/>
        </authorList>
    </citation>
    <scope>NUCLEOTIDE SEQUENCE</scope>
    <source>
        <strain evidence="3">HI-2016</strain>
    </source>
</reference>
<dbReference type="GO" id="GO:0031119">
    <property type="term" value="P:tRNA pseudouridine synthesis"/>
    <property type="evidence" value="ECO:0007669"/>
    <property type="project" value="TreeGrafter"/>
</dbReference>
<keyword evidence="4" id="KW-1185">Reference proteome</keyword>
<evidence type="ECO:0000259" key="2">
    <source>
        <dbReference type="Pfam" id="PF21237"/>
    </source>
</evidence>
<evidence type="ECO:0000313" key="4">
    <source>
        <dbReference type="Proteomes" id="UP000824540"/>
    </source>
</evidence>
<dbReference type="PANTHER" id="PTHR21568:SF0">
    <property type="entry name" value="TRNA PSEUDOURIDINE SYNTHASE PUS10"/>
    <property type="match status" value="1"/>
</dbReference>
<dbReference type="EMBL" id="JAFBMS010002781">
    <property type="protein sequence ID" value="KAG9328065.1"/>
    <property type="molecule type" value="Genomic_DNA"/>
</dbReference>
<evidence type="ECO:0000256" key="1">
    <source>
        <dbReference type="SAM" id="MobiDB-lite"/>
    </source>
</evidence>
<gene>
    <name evidence="3" type="ORF">JZ751_016655</name>
</gene>
<accession>A0A8T2MJA8</accession>
<feature type="compositionally biased region" description="Basic and acidic residues" evidence="1">
    <location>
        <begin position="39"/>
        <end position="76"/>
    </location>
</feature>
<dbReference type="InterPro" id="IPR048742">
    <property type="entry name" value="Pus10_N_euk"/>
</dbReference>
<name>A0A8T2MJA8_9TELE</name>
<dbReference type="AlphaFoldDB" id="A0A8T2MJA8"/>